<accession>A0A2A2J6Z2</accession>
<dbReference type="EMBL" id="LIAE01010641">
    <property type="protein sequence ID" value="PAV57411.1"/>
    <property type="molecule type" value="Genomic_DNA"/>
</dbReference>
<sequence length="112" mass="12224">MDGEQKKPMHFELNNENPDEIGNKVVQAIRDADKENVVGVVFTIGRNDKGAYLDISLLSSISMNTPRGKGCDVNLAPVPARICTPLIEFFKVTSSKFDVGIQTSDASSLIRV</sequence>
<evidence type="ECO:0000313" key="2">
    <source>
        <dbReference type="Proteomes" id="UP000218231"/>
    </source>
</evidence>
<proteinExistence type="predicted"/>
<protein>
    <submittedName>
        <fullName evidence="1">Uncharacterized protein</fullName>
    </submittedName>
</protein>
<comment type="caution">
    <text evidence="1">The sequence shown here is derived from an EMBL/GenBank/DDBJ whole genome shotgun (WGS) entry which is preliminary data.</text>
</comment>
<dbReference type="Proteomes" id="UP000218231">
    <property type="component" value="Unassembled WGS sequence"/>
</dbReference>
<dbReference type="AlphaFoldDB" id="A0A2A2J6Z2"/>
<gene>
    <name evidence="1" type="ORF">WR25_12264</name>
</gene>
<reference evidence="1 2" key="1">
    <citation type="journal article" date="2017" name="Curr. Biol.">
        <title>Genome architecture and evolution of a unichromosomal asexual nematode.</title>
        <authorList>
            <person name="Fradin H."/>
            <person name="Zegar C."/>
            <person name="Gutwein M."/>
            <person name="Lucas J."/>
            <person name="Kovtun M."/>
            <person name="Corcoran D."/>
            <person name="Baugh L.R."/>
            <person name="Kiontke K."/>
            <person name="Gunsalus K."/>
            <person name="Fitch D.H."/>
            <person name="Piano F."/>
        </authorList>
    </citation>
    <scope>NUCLEOTIDE SEQUENCE [LARGE SCALE GENOMIC DNA]</scope>
    <source>
        <strain evidence="1">PF1309</strain>
    </source>
</reference>
<organism evidence="1 2">
    <name type="scientific">Diploscapter pachys</name>
    <dbReference type="NCBI Taxonomy" id="2018661"/>
    <lineage>
        <taxon>Eukaryota</taxon>
        <taxon>Metazoa</taxon>
        <taxon>Ecdysozoa</taxon>
        <taxon>Nematoda</taxon>
        <taxon>Chromadorea</taxon>
        <taxon>Rhabditida</taxon>
        <taxon>Rhabditina</taxon>
        <taxon>Rhabditomorpha</taxon>
        <taxon>Rhabditoidea</taxon>
        <taxon>Rhabditidae</taxon>
        <taxon>Diploscapter</taxon>
    </lineage>
</organism>
<keyword evidence="2" id="KW-1185">Reference proteome</keyword>
<name>A0A2A2J6Z2_9BILA</name>
<evidence type="ECO:0000313" key="1">
    <source>
        <dbReference type="EMBL" id="PAV57411.1"/>
    </source>
</evidence>